<evidence type="ECO:0000313" key="3">
    <source>
        <dbReference type="Proteomes" id="UP000053259"/>
    </source>
</evidence>
<dbReference type="HOGENOM" id="CLU_1143299_0_0_1"/>
<evidence type="ECO:0000313" key="2">
    <source>
        <dbReference type="EMBL" id="KIW00118.1"/>
    </source>
</evidence>
<dbReference type="RefSeq" id="XP_016209987.1">
    <property type="nucleotide sequence ID" value="XM_016362170.1"/>
</dbReference>
<dbReference type="AlphaFoldDB" id="A0A0D2A0F8"/>
<accession>A0A0D2A0F8</accession>
<protein>
    <submittedName>
        <fullName evidence="2">Uncharacterized protein</fullName>
    </submittedName>
</protein>
<evidence type="ECO:0000256" key="1">
    <source>
        <dbReference type="SAM" id="MobiDB-lite"/>
    </source>
</evidence>
<feature type="compositionally biased region" description="Low complexity" evidence="1">
    <location>
        <begin position="115"/>
        <end position="125"/>
    </location>
</feature>
<feature type="region of interest" description="Disordered" evidence="1">
    <location>
        <begin position="212"/>
        <end position="243"/>
    </location>
</feature>
<feature type="compositionally biased region" description="Basic and acidic residues" evidence="1">
    <location>
        <begin position="212"/>
        <end position="226"/>
    </location>
</feature>
<gene>
    <name evidence="2" type="ORF">PV09_08300</name>
</gene>
<sequence>MRAETKAKTGVAHRGAEAWPRTEGALSAERFAARNPTGDPARRVGSQQRRLRRLQQHVPRQIRTGLAAGRLERRAETGRTQAGAEEADAGVRIHESTGARLGPRRRAVPGRPGRRLGFLLGAPDPGRGREGNGGGLGPQRALGPMPCEMPVPATPTRHLFGVQAVDTLEELMGTSRVEAIVAAGQDAAFYREGFVRLGNHVCYKSMLENMDGRDKPKAKQLQHDRQQTPGAPRNDVPPSFKQQ</sequence>
<name>A0A0D2A0F8_9PEZI</name>
<feature type="compositionally biased region" description="Basic residues" evidence="1">
    <location>
        <begin position="102"/>
        <end position="114"/>
    </location>
</feature>
<feature type="region of interest" description="Disordered" evidence="1">
    <location>
        <begin position="101"/>
        <end position="136"/>
    </location>
</feature>
<organism evidence="2 3">
    <name type="scientific">Verruconis gallopava</name>
    <dbReference type="NCBI Taxonomy" id="253628"/>
    <lineage>
        <taxon>Eukaryota</taxon>
        <taxon>Fungi</taxon>
        <taxon>Dikarya</taxon>
        <taxon>Ascomycota</taxon>
        <taxon>Pezizomycotina</taxon>
        <taxon>Dothideomycetes</taxon>
        <taxon>Pleosporomycetidae</taxon>
        <taxon>Venturiales</taxon>
        <taxon>Sympoventuriaceae</taxon>
        <taxon>Verruconis</taxon>
    </lineage>
</organism>
<dbReference type="EMBL" id="KN847567">
    <property type="protein sequence ID" value="KIW00118.1"/>
    <property type="molecule type" value="Genomic_DNA"/>
</dbReference>
<keyword evidence="3" id="KW-1185">Reference proteome</keyword>
<dbReference type="VEuPathDB" id="FungiDB:PV09_08300"/>
<reference evidence="2 3" key="1">
    <citation type="submission" date="2015-01" db="EMBL/GenBank/DDBJ databases">
        <title>The Genome Sequence of Ochroconis gallopava CBS43764.</title>
        <authorList>
            <consortium name="The Broad Institute Genomics Platform"/>
            <person name="Cuomo C."/>
            <person name="de Hoog S."/>
            <person name="Gorbushina A."/>
            <person name="Stielow B."/>
            <person name="Teixiera M."/>
            <person name="Abouelleil A."/>
            <person name="Chapman S.B."/>
            <person name="Priest M."/>
            <person name="Young S.K."/>
            <person name="Wortman J."/>
            <person name="Nusbaum C."/>
            <person name="Birren B."/>
        </authorList>
    </citation>
    <scope>NUCLEOTIDE SEQUENCE [LARGE SCALE GENOMIC DNA]</scope>
    <source>
        <strain evidence="2 3">CBS 43764</strain>
    </source>
</reference>
<feature type="region of interest" description="Disordered" evidence="1">
    <location>
        <begin position="1"/>
        <end position="24"/>
    </location>
</feature>
<dbReference type="InParanoid" id="A0A0D2A0F8"/>
<dbReference type="GeneID" id="27316273"/>
<proteinExistence type="predicted"/>
<dbReference type="Proteomes" id="UP000053259">
    <property type="component" value="Unassembled WGS sequence"/>
</dbReference>